<comment type="caution">
    <text evidence="2">The sequence shown here is derived from an EMBL/GenBank/DDBJ whole genome shotgun (WGS) entry which is preliminary data.</text>
</comment>
<dbReference type="InterPro" id="IPR029058">
    <property type="entry name" value="AB_hydrolase_fold"/>
</dbReference>
<name>A0AAE0GPW5_9CHLO</name>
<dbReference type="Gene3D" id="3.40.50.1820">
    <property type="entry name" value="alpha/beta hydrolase"/>
    <property type="match status" value="1"/>
</dbReference>
<evidence type="ECO:0000259" key="1">
    <source>
        <dbReference type="Pfam" id="PF00135"/>
    </source>
</evidence>
<dbReference type="EMBL" id="LGRX02003545">
    <property type="protein sequence ID" value="KAK3282097.1"/>
    <property type="molecule type" value="Genomic_DNA"/>
</dbReference>
<sequence>MMRCFGKLMKRPPPFWEETFTVPVSAELTQSVQLICGKVIKGFKPADGAVTFRGVPFAIAKRAMPPEDVPSWDGEKDCTQYGPACFQDPVGMRVIFEGLSQFFKESLFPPLPSSQSYCYGSFSEFDCLNLNVWTPALDGAKRPVIFWIHGGKFKMGSNIEAGLYDGQSLAKRTDVVVISANYRVGAFSLHSVEHGETNLALQDIICALRWVQDNVRVLGGDPDNVCIAGESAGGIAVCNLLSSPAAKGLFHKAYTSSGGPFALHETNLRSVNEAAAKALGVQNVNRETLQKLSVETLISSTKAIDESLEKITAQVAFGPFRDGRIVPKEGPLRRAVEGHTKEVPLLIGYNRDEERIVNLLVGNWVASKMLAKKEAAIPHLRMCRSLYEVDDAPNEKLQEQVDRLWDATARHLAEITGKKPTPGDIGGALMTLLDFAVPNYDLAAAHSASGGVTFMYRFDEPSPKVHGACHGLDLWFLWNLLESKWASYYCDHSGVLPGAAKNQALLKLAHDWQNALATFARHGSPSSVTGAQWEPFPKMLCVRAEGSKCVDAGLPLVRLLRPETTEPTSTRV</sequence>
<dbReference type="PANTHER" id="PTHR11559">
    <property type="entry name" value="CARBOXYLESTERASE"/>
    <property type="match status" value="1"/>
</dbReference>
<evidence type="ECO:0000313" key="3">
    <source>
        <dbReference type="Proteomes" id="UP001190700"/>
    </source>
</evidence>
<reference evidence="2 3" key="1">
    <citation type="journal article" date="2015" name="Genome Biol. Evol.">
        <title>Comparative Genomics of a Bacterivorous Green Alga Reveals Evolutionary Causalities and Consequences of Phago-Mixotrophic Mode of Nutrition.</title>
        <authorList>
            <person name="Burns J.A."/>
            <person name="Paasch A."/>
            <person name="Narechania A."/>
            <person name="Kim E."/>
        </authorList>
    </citation>
    <scope>NUCLEOTIDE SEQUENCE [LARGE SCALE GENOMIC DNA]</scope>
    <source>
        <strain evidence="2 3">PLY_AMNH</strain>
    </source>
</reference>
<feature type="domain" description="Carboxylesterase type B" evidence="1">
    <location>
        <begin position="41"/>
        <end position="536"/>
    </location>
</feature>
<evidence type="ECO:0000313" key="2">
    <source>
        <dbReference type="EMBL" id="KAK3282097.1"/>
    </source>
</evidence>
<dbReference type="Proteomes" id="UP001190700">
    <property type="component" value="Unassembled WGS sequence"/>
</dbReference>
<protein>
    <recommendedName>
        <fullName evidence="1">Carboxylesterase type B domain-containing protein</fullName>
    </recommendedName>
</protein>
<organism evidence="2 3">
    <name type="scientific">Cymbomonas tetramitiformis</name>
    <dbReference type="NCBI Taxonomy" id="36881"/>
    <lineage>
        <taxon>Eukaryota</taxon>
        <taxon>Viridiplantae</taxon>
        <taxon>Chlorophyta</taxon>
        <taxon>Pyramimonadophyceae</taxon>
        <taxon>Pyramimonadales</taxon>
        <taxon>Pyramimonadaceae</taxon>
        <taxon>Cymbomonas</taxon>
    </lineage>
</organism>
<keyword evidence="3" id="KW-1185">Reference proteome</keyword>
<dbReference type="InterPro" id="IPR002018">
    <property type="entry name" value="CarbesteraseB"/>
</dbReference>
<accession>A0AAE0GPW5</accession>
<dbReference type="Pfam" id="PF00135">
    <property type="entry name" value="COesterase"/>
    <property type="match status" value="1"/>
</dbReference>
<gene>
    <name evidence="2" type="ORF">CYMTET_10149</name>
</gene>
<dbReference type="AlphaFoldDB" id="A0AAE0GPW5"/>
<dbReference type="SUPFAM" id="SSF53474">
    <property type="entry name" value="alpha/beta-Hydrolases"/>
    <property type="match status" value="1"/>
</dbReference>
<dbReference type="InterPro" id="IPR050309">
    <property type="entry name" value="Type-B_Carboxylest/Lipase"/>
</dbReference>
<proteinExistence type="predicted"/>